<dbReference type="AlphaFoldDB" id="A0A3P6TKV1"/>
<organism evidence="1 2">
    <name type="scientific">Cylicostephanus goldi</name>
    <name type="common">Nematode worm</name>
    <dbReference type="NCBI Taxonomy" id="71465"/>
    <lineage>
        <taxon>Eukaryota</taxon>
        <taxon>Metazoa</taxon>
        <taxon>Ecdysozoa</taxon>
        <taxon>Nematoda</taxon>
        <taxon>Chromadorea</taxon>
        <taxon>Rhabditida</taxon>
        <taxon>Rhabditina</taxon>
        <taxon>Rhabditomorpha</taxon>
        <taxon>Strongyloidea</taxon>
        <taxon>Strongylidae</taxon>
        <taxon>Cylicostephanus</taxon>
    </lineage>
</organism>
<accession>A0A3P6TKV1</accession>
<evidence type="ECO:0000313" key="1">
    <source>
        <dbReference type="EMBL" id="VDK83969.1"/>
    </source>
</evidence>
<dbReference type="Proteomes" id="UP000271889">
    <property type="component" value="Unassembled WGS sequence"/>
</dbReference>
<proteinExistence type="predicted"/>
<name>A0A3P6TKV1_CYLGO</name>
<sequence length="45" mass="5183">MFFLGVQTREISGPELPSKWFSWLSSSEKTTAYRKPEFPATCMPL</sequence>
<protein>
    <submittedName>
        <fullName evidence="1">Uncharacterized protein</fullName>
    </submittedName>
</protein>
<dbReference type="EMBL" id="UYRV01029755">
    <property type="protein sequence ID" value="VDK83969.1"/>
    <property type="molecule type" value="Genomic_DNA"/>
</dbReference>
<reference evidence="1 2" key="1">
    <citation type="submission" date="2018-11" db="EMBL/GenBank/DDBJ databases">
        <authorList>
            <consortium name="Pathogen Informatics"/>
        </authorList>
    </citation>
    <scope>NUCLEOTIDE SEQUENCE [LARGE SCALE GENOMIC DNA]</scope>
</reference>
<evidence type="ECO:0000313" key="2">
    <source>
        <dbReference type="Proteomes" id="UP000271889"/>
    </source>
</evidence>
<gene>
    <name evidence="1" type="ORF">CGOC_LOCUS8209</name>
</gene>
<keyword evidence="2" id="KW-1185">Reference proteome</keyword>